<comment type="subcellular location">
    <subcellularLocation>
        <location evidence="1 8">Cell membrane</location>
        <topology evidence="1 8">Multi-pass membrane protein</topology>
    </subcellularLocation>
</comment>
<comment type="similarity">
    <text evidence="2 8">Belongs to the ABC-2 integral membrane protein family.</text>
</comment>
<proteinExistence type="inferred from homology"/>
<feature type="transmembrane region" description="Helical" evidence="8">
    <location>
        <begin position="188"/>
        <end position="207"/>
    </location>
</feature>
<evidence type="ECO:0000259" key="9">
    <source>
        <dbReference type="PROSITE" id="PS51012"/>
    </source>
</evidence>
<evidence type="ECO:0000256" key="1">
    <source>
        <dbReference type="ARBA" id="ARBA00004651"/>
    </source>
</evidence>
<dbReference type="PANTHER" id="PTHR30294:SF45">
    <property type="entry name" value="LINEARMYCIN RESISTANCE PERMEASE PROTEIN LNRN"/>
    <property type="match status" value="1"/>
</dbReference>
<keyword evidence="11" id="KW-1185">Reference proteome</keyword>
<dbReference type="InterPro" id="IPR047817">
    <property type="entry name" value="ABC2_TM_bact-type"/>
</dbReference>
<evidence type="ECO:0000256" key="3">
    <source>
        <dbReference type="ARBA" id="ARBA00022448"/>
    </source>
</evidence>
<accession>A0ABR8N4Z3</accession>
<dbReference type="PROSITE" id="PS51012">
    <property type="entry name" value="ABC_TM2"/>
    <property type="match status" value="1"/>
</dbReference>
<dbReference type="PANTHER" id="PTHR30294">
    <property type="entry name" value="MEMBRANE COMPONENT OF ABC TRANSPORTER YHHJ-RELATED"/>
    <property type="match status" value="1"/>
</dbReference>
<evidence type="ECO:0000256" key="4">
    <source>
        <dbReference type="ARBA" id="ARBA00022475"/>
    </source>
</evidence>
<dbReference type="Gene3D" id="3.40.1710.10">
    <property type="entry name" value="abc type-2 transporter like domain"/>
    <property type="match status" value="1"/>
</dbReference>
<sequence>MKDIIWLIRKTLISKFRNKRSWFLYFGLPIAGALLSMLLYGNASGTDLRVGIVNEDGNQAITADTIQFVGELKQVRVNATDKTSLNQAIEDGKLDIGIIIDKGFADSVRSGNPGKMTIVSIKGAQVTAAVKSMLQSYIGNITAIGKETSGDQEAFDRIYEGYRQPSFKLTADTVKDTSSTKSVTYQTFGYLITFMMFSAVNMSGLILREKENRTFLRIFSSPISARTYVLANVAVNVIIMLLQIVVTLFFMRNVFHIDSGVSYIEFVPVLLLFGLSSVGLSLMIVAFAQSGAIAGAMQNLIITPTCLLAGCFFPMDIMPDTVRRISNFLPQHWLLDTVNKLQQGNKLGSLYLNLAIMAAFAAAFSLIAIYRFGRNNDTRMFV</sequence>
<feature type="transmembrane region" description="Helical" evidence="8">
    <location>
        <begin position="300"/>
        <end position="318"/>
    </location>
</feature>
<keyword evidence="3 8" id="KW-0813">Transport</keyword>
<keyword evidence="7 8" id="KW-0472">Membrane</keyword>
<evidence type="ECO:0000256" key="5">
    <source>
        <dbReference type="ARBA" id="ARBA00022692"/>
    </source>
</evidence>
<dbReference type="RefSeq" id="WP_191206792.1">
    <property type="nucleotide sequence ID" value="NZ_JACXZA010000009.1"/>
</dbReference>
<dbReference type="PRINTS" id="PR00164">
    <property type="entry name" value="ABC2TRNSPORT"/>
</dbReference>
<evidence type="ECO:0000313" key="11">
    <source>
        <dbReference type="Proteomes" id="UP000609346"/>
    </source>
</evidence>
<evidence type="ECO:0000256" key="8">
    <source>
        <dbReference type="RuleBase" id="RU361157"/>
    </source>
</evidence>
<feature type="transmembrane region" description="Helical" evidence="8">
    <location>
        <begin position="350"/>
        <end position="370"/>
    </location>
</feature>
<organism evidence="10 11">
    <name type="scientific">Paenibacillus terricola</name>
    <dbReference type="NCBI Taxonomy" id="2763503"/>
    <lineage>
        <taxon>Bacteria</taxon>
        <taxon>Bacillati</taxon>
        <taxon>Bacillota</taxon>
        <taxon>Bacilli</taxon>
        <taxon>Bacillales</taxon>
        <taxon>Paenibacillaceae</taxon>
        <taxon>Paenibacillus</taxon>
    </lineage>
</organism>
<feature type="transmembrane region" description="Helical" evidence="8">
    <location>
        <begin position="21"/>
        <end position="40"/>
    </location>
</feature>
<reference evidence="10 11" key="1">
    <citation type="submission" date="2020-09" db="EMBL/GenBank/DDBJ databases">
        <title>Paenibacillus sp. strain PR3 16S rRNA gene Genome sequencing and assembly.</title>
        <authorList>
            <person name="Kim J."/>
        </authorList>
    </citation>
    <scope>NUCLEOTIDE SEQUENCE [LARGE SCALE GENOMIC DNA]</scope>
    <source>
        <strain evidence="10 11">PR3</strain>
    </source>
</reference>
<evidence type="ECO:0000313" key="10">
    <source>
        <dbReference type="EMBL" id="MBD3922492.1"/>
    </source>
</evidence>
<dbReference type="InterPro" id="IPR000412">
    <property type="entry name" value="ABC_2_transport"/>
</dbReference>
<evidence type="ECO:0000256" key="7">
    <source>
        <dbReference type="ARBA" id="ARBA00023136"/>
    </source>
</evidence>
<protein>
    <recommendedName>
        <fullName evidence="8">Transport permease protein</fullName>
    </recommendedName>
</protein>
<feature type="transmembrane region" description="Helical" evidence="8">
    <location>
        <begin position="263"/>
        <end position="288"/>
    </location>
</feature>
<dbReference type="InterPro" id="IPR051449">
    <property type="entry name" value="ABC-2_transporter_component"/>
</dbReference>
<evidence type="ECO:0000256" key="2">
    <source>
        <dbReference type="ARBA" id="ARBA00007783"/>
    </source>
</evidence>
<feature type="transmembrane region" description="Helical" evidence="8">
    <location>
        <begin position="228"/>
        <end position="251"/>
    </location>
</feature>
<comment type="caution">
    <text evidence="10">The sequence shown here is derived from an EMBL/GenBank/DDBJ whole genome shotgun (WGS) entry which is preliminary data.</text>
</comment>
<feature type="domain" description="ABC transmembrane type-2" evidence="9">
    <location>
        <begin position="151"/>
        <end position="375"/>
    </location>
</feature>
<keyword evidence="4 8" id="KW-1003">Cell membrane</keyword>
<dbReference type="EMBL" id="JACXZA010000009">
    <property type="protein sequence ID" value="MBD3922492.1"/>
    <property type="molecule type" value="Genomic_DNA"/>
</dbReference>
<dbReference type="Proteomes" id="UP000609346">
    <property type="component" value="Unassembled WGS sequence"/>
</dbReference>
<gene>
    <name evidence="10" type="ORF">H8B09_27310</name>
</gene>
<keyword evidence="5 8" id="KW-0812">Transmembrane</keyword>
<keyword evidence="6 8" id="KW-1133">Transmembrane helix</keyword>
<dbReference type="InterPro" id="IPR013525">
    <property type="entry name" value="ABC2_TM"/>
</dbReference>
<name>A0ABR8N4Z3_9BACL</name>
<evidence type="ECO:0000256" key="6">
    <source>
        <dbReference type="ARBA" id="ARBA00022989"/>
    </source>
</evidence>
<dbReference type="Pfam" id="PF12698">
    <property type="entry name" value="ABC2_membrane_3"/>
    <property type="match status" value="1"/>
</dbReference>